<name>A0ACB8U584_9APHY</name>
<accession>A0ACB8U584</accession>
<gene>
    <name evidence="1" type="ORF">BDY19DRAFT_942180</name>
</gene>
<reference evidence="1" key="1">
    <citation type="journal article" date="2021" name="Environ. Microbiol.">
        <title>Gene family expansions and transcriptome signatures uncover fungal adaptations to wood decay.</title>
        <authorList>
            <person name="Hage H."/>
            <person name="Miyauchi S."/>
            <person name="Viragh M."/>
            <person name="Drula E."/>
            <person name="Min B."/>
            <person name="Chaduli D."/>
            <person name="Navarro D."/>
            <person name="Favel A."/>
            <person name="Norest M."/>
            <person name="Lesage-Meessen L."/>
            <person name="Balint B."/>
            <person name="Merenyi Z."/>
            <person name="de Eugenio L."/>
            <person name="Morin E."/>
            <person name="Martinez A.T."/>
            <person name="Baldrian P."/>
            <person name="Stursova M."/>
            <person name="Martinez M.J."/>
            <person name="Novotny C."/>
            <person name="Magnuson J.K."/>
            <person name="Spatafora J.W."/>
            <person name="Maurice S."/>
            <person name="Pangilinan J."/>
            <person name="Andreopoulos W."/>
            <person name="LaButti K."/>
            <person name="Hundley H."/>
            <person name="Na H."/>
            <person name="Kuo A."/>
            <person name="Barry K."/>
            <person name="Lipzen A."/>
            <person name="Henrissat B."/>
            <person name="Riley R."/>
            <person name="Ahrendt S."/>
            <person name="Nagy L.G."/>
            <person name="Grigoriev I.V."/>
            <person name="Martin F."/>
            <person name="Rosso M.N."/>
        </authorList>
    </citation>
    <scope>NUCLEOTIDE SEQUENCE</scope>
    <source>
        <strain evidence="1">CBS 384.51</strain>
    </source>
</reference>
<sequence>MPPALESAGLEASFHILSVTAVVFCSLSALFGAYLVLFILAIWATYRRKDVPAQKRLRIVTIVLFLTLLFGRSRLMVPPSDEQSLVDVPLLFAAAYCFISDGLLAWRFYHVFERRRWALYIPVTAISITCYYNHLEPFAFKMNVAWGWATFAINTIMTLAIMAKILLVCLTSPQPMMGQNRIHYGIILEAISESALATWVGLILLEIASLAPTKGHITGISQCLITTRLGFAGGDSRSKVSTAQLSTFIADNSYKSRSRTARTVSRDTMSSYTGNSVAEQETKVEVVHAL</sequence>
<dbReference type="Proteomes" id="UP001055072">
    <property type="component" value="Unassembled WGS sequence"/>
</dbReference>
<protein>
    <submittedName>
        <fullName evidence="1">Uncharacterized protein</fullName>
    </submittedName>
</protein>
<keyword evidence="2" id="KW-1185">Reference proteome</keyword>
<comment type="caution">
    <text evidence="1">The sequence shown here is derived from an EMBL/GenBank/DDBJ whole genome shotgun (WGS) entry which is preliminary data.</text>
</comment>
<proteinExistence type="predicted"/>
<dbReference type="EMBL" id="MU274910">
    <property type="protein sequence ID" value="KAI0089389.1"/>
    <property type="molecule type" value="Genomic_DNA"/>
</dbReference>
<organism evidence="1 2">
    <name type="scientific">Irpex rosettiformis</name>
    <dbReference type="NCBI Taxonomy" id="378272"/>
    <lineage>
        <taxon>Eukaryota</taxon>
        <taxon>Fungi</taxon>
        <taxon>Dikarya</taxon>
        <taxon>Basidiomycota</taxon>
        <taxon>Agaricomycotina</taxon>
        <taxon>Agaricomycetes</taxon>
        <taxon>Polyporales</taxon>
        <taxon>Irpicaceae</taxon>
        <taxon>Irpex</taxon>
    </lineage>
</organism>
<evidence type="ECO:0000313" key="2">
    <source>
        <dbReference type="Proteomes" id="UP001055072"/>
    </source>
</evidence>
<evidence type="ECO:0000313" key="1">
    <source>
        <dbReference type="EMBL" id="KAI0089389.1"/>
    </source>
</evidence>